<keyword evidence="4" id="KW-1003">Cell membrane</keyword>
<dbReference type="AlphaFoldDB" id="A0A3P3U1D1"/>
<evidence type="ECO:0000256" key="8">
    <source>
        <dbReference type="SAM" id="Phobius"/>
    </source>
</evidence>
<dbReference type="InterPro" id="IPR038770">
    <property type="entry name" value="Na+/solute_symporter_sf"/>
</dbReference>
<feature type="transmembrane region" description="Helical" evidence="8">
    <location>
        <begin position="196"/>
        <end position="216"/>
    </location>
</feature>
<evidence type="ECO:0000256" key="2">
    <source>
        <dbReference type="ARBA" id="ARBA00010145"/>
    </source>
</evidence>
<keyword evidence="5 8" id="KW-0812">Transmembrane</keyword>
<gene>
    <name evidence="9" type="ORF">EHV15_11100</name>
</gene>
<feature type="transmembrane region" description="Helical" evidence="8">
    <location>
        <begin position="66"/>
        <end position="83"/>
    </location>
</feature>
<dbReference type="RefSeq" id="WP_128631248.1">
    <property type="nucleotide sequence ID" value="NZ_RRCN01000001.1"/>
</dbReference>
<feature type="transmembrane region" description="Helical" evidence="8">
    <location>
        <begin position="104"/>
        <end position="123"/>
    </location>
</feature>
<evidence type="ECO:0000256" key="1">
    <source>
        <dbReference type="ARBA" id="ARBA00004651"/>
    </source>
</evidence>
<keyword evidence="10" id="KW-1185">Reference proteome</keyword>
<dbReference type="Pfam" id="PF03547">
    <property type="entry name" value="Mem_trans"/>
    <property type="match status" value="1"/>
</dbReference>
<feature type="transmembrane region" description="Helical" evidence="8">
    <location>
        <begin position="129"/>
        <end position="150"/>
    </location>
</feature>
<comment type="similarity">
    <text evidence="2">Belongs to the auxin efflux carrier (TC 2.A.69) family.</text>
</comment>
<comment type="caution">
    <text evidence="9">The sequence shown here is derived from an EMBL/GenBank/DDBJ whole genome shotgun (WGS) entry which is preliminary data.</text>
</comment>
<dbReference type="OrthoDB" id="401182at2"/>
<protein>
    <submittedName>
        <fullName evidence="9">AEC family transporter</fullName>
    </submittedName>
</protein>
<comment type="subcellular location">
    <subcellularLocation>
        <location evidence="1">Cell membrane</location>
        <topology evidence="1">Multi-pass membrane protein</topology>
    </subcellularLocation>
</comment>
<evidence type="ECO:0000313" key="9">
    <source>
        <dbReference type="EMBL" id="RRJ63408.1"/>
    </source>
</evidence>
<dbReference type="EMBL" id="RRCN01000001">
    <property type="protein sequence ID" value="RRJ63408.1"/>
    <property type="molecule type" value="Genomic_DNA"/>
</dbReference>
<evidence type="ECO:0000313" key="10">
    <source>
        <dbReference type="Proteomes" id="UP000267017"/>
    </source>
</evidence>
<feature type="transmembrane region" description="Helical" evidence="8">
    <location>
        <begin position="236"/>
        <end position="264"/>
    </location>
</feature>
<keyword evidence="3" id="KW-0813">Transport</keyword>
<evidence type="ECO:0000256" key="7">
    <source>
        <dbReference type="ARBA" id="ARBA00023136"/>
    </source>
</evidence>
<keyword evidence="6 8" id="KW-1133">Transmembrane helix</keyword>
<proteinExistence type="inferred from homology"/>
<dbReference type="PANTHER" id="PTHR36838">
    <property type="entry name" value="AUXIN EFFLUX CARRIER FAMILY PROTEIN"/>
    <property type="match status" value="1"/>
</dbReference>
<organism evidence="9 10">
    <name type="scientific">Paenibacillus oralis</name>
    <dbReference type="NCBI Taxonomy" id="2490856"/>
    <lineage>
        <taxon>Bacteria</taxon>
        <taxon>Bacillati</taxon>
        <taxon>Bacillota</taxon>
        <taxon>Bacilli</taxon>
        <taxon>Bacillales</taxon>
        <taxon>Paenibacillaceae</taxon>
        <taxon>Paenibacillus</taxon>
    </lineage>
</organism>
<reference evidence="9 10" key="1">
    <citation type="submission" date="2018-11" db="EMBL/GenBank/DDBJ databases">
        <title>Genome sequencing of Paenibacillus sp. KCOM 3021 (= ChDC PVNT-B20).</title>
        <authorList>
            <person name="Kook J.-K."/>
            <person name="Park S.-N."/>
            <person name="Lim Y.K."/>
        </authorList>
    </citation>
    <scope>NUCLEOTIDE SEQUENCE [LARGE SCALE GENOMIC DNA]</scope>
    <source>
        <strain evidence="9 10">KCOM 3021</strain>
    </source>
</reference>
<feature type="transmembrane region" description="Helical" evidence="8">
    <location>
        <begin position="284"/>
        <end position="307"/>
    </location>
</feature>
<dbReference type="Proteomes" id="UP000267017">
    <property type="component" value="Unassembled WGS sequence"/>
</dbReference>
<feature type="transmembrane region" description="Helical" evidence="8">
    <location>
        <begin position="36"/>
        <end position="54"/>
    </location>
</feature>
<keyword evidence="7 8" id="KW-0472">Membrane</keyword>
<dbReference type="InterPro" id="IPR004776">
    <property type="entry name" value="Mem_transp_PIN-like"/>
</dbReference>
<evidence type="ECO:0000256" key="3">
    <source>
        <dbReference type="ARBA" id="ARBA00022448"/>
    </source>
</evidence>
<evidence type="ECO:0000256" key="4">
    <source>
        <dbReference type="ARBA" id="ARBA00022475"/>
    </source>
</evidence>
<evidence type="ECO:0000256" key="5">
    <source>
        <dbReference type="ARBA" id="ARBA00022692"/>
    </source>
</evidence>
<dbReference type="PANTHER" id="PTHR36838:SF1">
    <property type="entry name" value="SLR1864 PROTEIN"/>
    <property type="match status" value="1"/>
</dbReference>
<feature type="transmembrane region" description="Helical" evidence="8">
    <location>
        <begin position="171"/>
        <end position="190"/>
    </location>
</feature>
<dbReference type="Gene3D" id="1.20.1530.20">
    <property type="match status" value="1"/>
</dbReference>
<accession>A0A3P3U1D1</accession>
<feature type="transmembrane region" description="Helical" evidence="8">
    <location>
        <begin position="6"/>
        <end position="24"/>
    </location>
</feature>
<name>A0A3P3U1D1_9BACL</name>
<dbReference type="GO" id="GO:0005886">
    <property type="term" value="C:plasma membrane"/>
    <property type="evidence" value="ECO:0007669"/>
    <property type="project" value="UniProtKB-SubCell"/>
</dbReference>
<evidence type="ECO:0000256" key="6">
    <source>
        <dbReference type="ARBA" id="ARBA00022989"/>
    </source>
</evidence>
<dbReference type="GO" id="GO:0055085">
    <property type="term" value="P:transmembrane transport"/>
    <property type="evidence" value="ECO:0007669"/>
    <property type="project" value="InterPro"/>
</dbReference>
<sequence>MSLISAYNEIITLFFIMLIGFAVIKYKIVTDTFRSDLSNFLFYVSIPCTMIRSMNQEFSQDKLHDVLIMVGMSAAFLVFGYALRWFGLKLLGETDVRRKTVYEFTFVITNYGFMGWPVCYALFGDDGMFYSAIFAIPINIVFYILGGLIFSKINGDKETMSWRILLTPPNIATLIGILLFLFSVKIPGIFSGVIDLMSATTTPLAMAVAGMMLAAFSLKKVFTNPKAFVFAGLRLLALPLLFFVLLKILGFGGLVLAIPVIIAAMPTPPNLTILTEQYKADSYLAAQLIFITTLVSVLTIPAIAAVVGSGL</sequence>